<dbReference type="InterPro" id="IPR012677">
    <property type="entry name" value="Nucleotide-bd_a/b_plait_sf"/>
</dbReference>
<accession>A0AAV5IFS1</accession>
<sequence>MDLAKRRFDFVEPFGSPSKCACFGYSSPETSANDDNNIYNLIVKALNITDLETGLFKSIIQDDKARFVVQSNKVFKGDSTTDRSLALKLLLLCCLFDAIDCATALVNGELGVVPVVNEVDPAAGMTALHTAAEAHSARCVELLLKRRARTDLRSKDGRALLALMLSLSSSRLDVIWNPDDYSVEDLVVLLSEKDLTTVKLLSEKTKEIDQVAYAVAIGGKIAALAVLLIVAADKVNQSTIVLHDADSGSKEKATIYECVIGKTLSLGRDLSPGRAAKRTCTPTKTEAAEKRKLLLREIELLHLFDAVAQTSSSEKKPTSPLILAIKAEDEAVIELLLKRNIDVNDADDDAEGNSALHWSLRRSWGSSSQQIKILCLLLNHGARVNQRNKLELTAFHIAACNGNSQALQILLLEDPDGINYKTLMKETPLFFAVKNDHIDCAELLLRWGANSEVLNLRRERPIDLATSQDMRFMLNPTNINLMNRAFPERNHIPSLLGDEVILDTCEALLAMTDEEIPTERICSNTKTEICKYFESPTGCVRGSKCFYAHGKEELRPKKQGMHIAHALKRRIFVGGLPPSLDSDFLHKFFEQQFGLVEDAHVARVQAGDDQIQSRGFGFVTFKHEKSVLLAVQAHYVTIMGKQVEIKSAVQKCVLQAQSQKLSPREQEQNNQHVLQLETTREKNVDKILTQKTSEEAESEKISWLGRLLNGKTKTPSPESEADGSSKSVNWNIPIWLKTFKKWFPSFLQEKHRKEGQYSLSSLKADFRAAFGLELDHASLGYLKLSDFMRSFPNLCHIKEVSVGGHGHANHMLLLPILRRPHQRLLKPIMHCQLSSAASLDDITDSDSDGTECLHDPSDPRENVSVTNSNNKMANLQHEVPAPENDSALKDTVPDMSSRFLQFLMPGSFMLFNTQPPPNKGNSGANDEAGGVEGMNERQLWHQQRHMVLESLARNSSSVFFLREYDFYKSHKASIRQGKCFWCNQNKLLWSNFPCQHQLWCSDCKILAARASGNYEHRCVVCDRLVQKFLFVPSDGCSQCLHGDAPNHKEFSPLDSSHFQIASKNPPLRNFSGSIEEKINRIHSEKAYNSIWSFPCTG</sequence>
<dbReference type="PANTHER" id="PTHR24203">
    <property type="entry name" value="ANKYRIN REPEAT FAMILY PROTEIN"/>
    <property type="match status" value="1"/>
</dbReference>
<dbReference type="Gene3D" id="3.30.420.610">
    <property type="entry name" value="LOTUS domain-like"/>
    <property type="match status" value="1"/>
</dbReference>
<feature type="domain" description="C3H1-type" evidence="11">
    <location>
        <begin position="524"/>
        <end position="552"/>
    </location>
</feature>
<dbReference type="Pfam" id="PF00076">
    <property type="entry name" value="RRM_1"/>
    <property type="match status" value="1"/>
</dbReference>
<gene>
    <name evidence="13" type="ORF">SLEP1_g10351</name>
</gene>
<keyword evidence="5 6" id="KW-0040">ANK repeat</keyword>
<keyword evidence="3 8" id="KW-0863">Zinc-finger</keyword>
<keyword evidence="2" id="KW-0677">Repeat</keyword>
<dbReference type="PROSITE" id="PS50297">
    <property type="entry name" value="ANK_REP_REGION"/>
    <property type="match status" value="2"/>
</dbReference>
<feature type="domain" description="HTH OST-type" evidence="12">
    <location>
        <begin position="735"/>
        <end position="812"/>
    </location>
</feature>
<organism evidence="13 14">
    <name type="scientific">Rubroshorea leprosula</name>
    <dbReference type="NCBI Taxonomy" id="152421"/>
    <lineage>
        <taxon>Eukaryota</taxon>
        <taxon>Viridiplantae</taxon>
        <taxon>Streptophyta</taxon>
        <taxon>Embryophyta</taxon>
        <taxon>Tracheophyta</taxon>
        <taxon>Spermatophyta</taxon>
        <taxon>Magnoliopsida</taxon>
        <taxon>eudicotyledons</taxon>
        <taxon>Gunneridae</taxon>
        <taxon>Pentapetalae</taxon>
        <taxon>rosids</taxon>
        <taxon>malvids</taxon>
        <taxon>Malvales</taxon>
        <taxon>Dipterocarpaceae</taxon>
        <taxon>Rubroshorea</taxon>
    </lineage>
</organism>
<dbReference type="PROSITE" id="PS50102">
    <property type="entry name" value="RRM"/>
    <property type="match status" value="1"/>
</dbReference>
<evidence type="ECO:0000259" key="11">
    <source>
        <dbReference type="PROSITE" id="PS50103"/>
    </source>
</evidence>
<feature type="repeat" description="ANK" evidence="6">
    <location>
        <begin position="424"/>
        <end position="456"/>
    </location>
</feature>
<dbReference type="SUPFAM" id="SSF54928">
    <property type="entry name" value="RNA-binding domain, RBD"/>
    <property type="match status" value="1"/>
</dbReference>
<evidence type="ECO:0000313" key="14">
    <source>
        <dbReference type="Proteomes" id="UP001054252"/>
    </source>
</evidence>
<dbReference type="Proteomes" id="UP001054252">
    <property type="component" value="Unassembled WGS sequence"/>
</dbReference>
<evidence type="ECO:0000313" key="13">
    <source>
        <dbReference type="EMBL" id="GKU97174.1"/>
    </source>
</evidence>
<keyword evidence="14" id="KW-1185">Reference proteome</keyword>
<evidence type="ECO:0000256" key="9">
    <source>
        <dbReference type="SAM" id="MobiDB-lite"/>
    </source>
</evidence>
<evidence type="ECO:0000256" key="3">
    <source>
        <dbReference type="ARBA" id="ARBA00022771"/>
    </source>
</evidence>
<name>A0AAV5IFS1_9ROSI</name>
<evidence type="ECO:0000256" key="6">
    <source>
        <dbReference type="PROSITE-ProRule" id="PRU00023"/>
    </source>
</evidence>
<protein>
    <submittedName>
        <fullName evidence="13">Uncharacterized protein</fullName>
    </submittedName>
</protein>
<evidence type="ECO:0000256" key="7">
    <source>
        <dbReference type="PROSITE-ProRule" id="PRU00176"/>
    </source>
</evidence>
<evidence type="ECO:0000256" key="8">
    <source>
        <dbReference type="PROSITE-ProRule" id="PRU00723"/>
    </source>
</evidence>
<dbReference type="InterPro" id="IPR025605">
    <property type="entry name" value="OST-HTH/LOTUS_dom"/>
</dbReference>
<comment type="caution">
    <text evidence="13">The sequence shown here is derived from an EMBL/GenBank/DDBJ whole genome shotgun (WGS) entry which is preliminary data.</text>
</comment>
<evidence type="ECO:0000256" key="4">
    <source>
        <dbReference type="ARBA" id="ARBA00022833"/>
    </source>
</evidence>
<dbReference type="Pfam" id="PF12796">
    <property type="entry name" value="Ank_2"/>
    <property type="match status" value="1"/>
</dbReference>
<dbReference type="PROSITE" id="PS50088">
    <property type="entry name" value="ANK_REPEAT"/>
    <property type="match status" value="4"/>
</dbReference>
<dbReference type="InterPro" id="IPR041966">
    <property type="entry name" value="LOTUS-like"/>
</dbReference>
<feature type="repeat" description="ANK" evidence="6">
    <location>
        <begin position="351"/>
        <end position="389"/>
    </location>
</feature>
<keyword evidence="7" id="KW-0694">RNA-binding</keyword>
<dbReference type="PROSITE" id="PS50103">
    <property type="entry name" value="ZF_C3H1"/>
    <property type="match status" value="1"/>
</dbReference>
<dbReference type="SUPFAM" id="SSF48403">
    <property type="entry name" value="Ankyrin repeat"/>
    <property type="match status" value="1"/>
</dbReference>
<feature type="compositionally biased region" description="Basic and acidic residues" evidence="9">
    <location>
        <begin position="851"/>
        <end position="861"/>
    </location>
</feature>
<dbReference type="AlphaFoldDB" id="A0AAV5IFS1"/>
<dbReference type="SMART" id="SM00356">
    <property type="entry name" value="ZnF_C3H1"/>
    <property type="match status" value="1"/>
</dbReference>
<feature type="repeat" description="ANK" evidence="6">
    <location>
        <begin position="123"/>
        <end position="155"/>
    </location>
</feature>
<dbReference type="PANTHER" id="PTHR24203:SF86">
    <property type="entry name" value="PROTEASOME 26S SUBUNIT, NON-ATPASE 10"/>
    <property type="match status" value="1"/>
</dbReference>
<evidence type="ECO:0000259" key="10">
    <source>
        <dbReference type="PROSITE" id="PS50102"/>
    </source>
</evidence>
<dbReference type="InterPro" id="IPR036855">
    <property type="entry name" value="Znf_CCCH_sf"/>
</dbReference>
<proteinExistence type="predicted"/>
<feature type="zinc finger region" description="C3H1-type" evidence="8">
    <location>
        <begin position="524"/>
        <end position="552"/>
    </location>
</feature>
<evidence type="ECO:0000256" key="1">
    <source>
        <dbReference type="ARBA" id="ARBA00022723"/>
    </source>
</evidence>
<dbReference type="GO" id="GO:0010468">
    <property type="term" value="P:regulation of gene expression"/>
    <property type="evidence" value="ECO:0007669"/>
    <property type="project" value="UniProtKB-ARBA"/>
</dbReference>
<feature type="region of interest" description="Disordered" evidence="9">
    <location>
        <begin position="844"/>
        <end position="864"/>
    </location>
</feature>
<dbReference type="PROSITE" id="PS51644">
    <property type="entry name" value="HTH_OST"/>
    <property type="match status" value="1"/>
</dbReference>
<dbReference type="SUPFAM" id="SSF90229">
    <property type="entry name" value="CCCH zinc finger"/>
    <property type="match status" value="1"/>
</dbReference>
<dbReference type="InterPro" id="IPR002110">
    <property type="entry name" value="Ankyrin_rpt"/>
</dbReference>
<dbReference type="Gene3D" id="3.30.70.330">
    <property type="match status" value="1"/>
</dbReference>
<keyword evidence="1 8" id="KW-0479">Metal-binding</keyword>
<dbReference type="EMBL" id="BPVZ01000011">
    <property type="protein sequence ID" value="GKU97174.1"/>
    <property type="molecule type" value="Genomic_DNA"/>
</dbReference>
<dbReference type="SMART" id="SM00360">
    <property type="entry name" value="RRM"/>
    <property type="match status" value="1"/>
</dbReference>
<dbReference type="Pfam" id="PF12872">
    <property type="entry name" value="OST-HTH"/>
    <property type="match status" value="1"/>
</dbReference>
<evidence type="ECO:0000256" key="5">
    <source>
        <dbReference type="ARBA" id="ARBA00023043"/>
    </source>
</evidence>
<dbReference type="InterPro" id="IPR000504">
    <property type="entry name" value="RRM_dom"/>
</dbReference>
<reference evidence="13 14" key="1">
    <citation type="journal article" date="2021" name="Commun. Biol.">
        <title>The genome of Shorea leprosula (Dipterocarpaceae) highlights the ecological relevance of drought in aseasonal tropical rainforests.</title>
        <authorList>
            <person name="Ng K.K.S."/>
            <person name="Kobayashi M.J."/>
            <person name="Fawcett J.A."/>
            <person name="Hatakeyama M."/>
            <person name="Paape T."/>
            <person name="Ng C.H."/>
            <person name="Ang C.C."/>
            <person name="Tnah L.H."/>
            <person name="Lee C.T."/>
            <person name="Nishiyama T."/>
            <person name="Sese J."/>
            <person name="O'Brien M.J."/>
            <person name="Copetti D."/>
            <person name="Mohd Noor M.I."/>
            <person name="Ong R.C."/>
            <person name="Putra M."/>
            <person name="Sireger I.Z."/>
            <person name="Indrioko S."/>
            <person name="Kosugi Y."/>
            <person name="Izuno A."/>
            <person name="Isagi Y."/>
            <person name="Lee S.L."/>
            <person name="Shimizu K.K."/>
        </authorList>
    </citation>
    <scope>NUCLEOTIDE SEQUENCE [LARGE SCALE GENOMIC DNA]</scope>
    <source>
        <strain evidence="13">214</strain>
    </source>
</reference>
<feature type="domain" description="RRM" evidence="10">
    <location>
        <begin position="569"/>
        <end position="650"/>
    </location>
</feature>
<dbReference type="GO" id="GO:0003723">
    <property type="term" value="F:RNA binding"/>
    <property type="evidence" value="ECO:0007669"/>
    <property type="project" value="UniProtKB-UniRule"/>
</dbReference>
<dbReference type="InterPro" id="IPR036770">
    <property type="entry name" value="Ankyrin_rpt-contain_sf"/>
</dbReference>
<evidence type="ECO:0000256" key="2">
    <source>
        <dbReference type="ARBA" id="ARBA00022737"/>
    </source>
</evidence>
<evidence type="ECO:0000259" key="12">
    <source>
        <dbReference type="PROSITE" id="PS51644"/>
    </source>
</evidence>
<keyword evidence="4 8" id="KW-0862">Zinc</keyword>
<feature type="repeat" description="ANK" evidence="6">
    <location>
        <begin position="316"/>
        <end position="348"/>
    </location>
</feature>
<dbReference type="Gene3D" id="4.10.1000.10">
    <property type="entry name" value="Zinc finger, CCCH-type"/>
    <property type="match status" value="1"/>
</dbReference>
<dbReference type="InterPro" id="IPR035979">
    <property type="entry name" value="RBD_domain_sf"/>
</dbReference>
<dbReference type="Pfam" id="PF00023">
    <property type="entry name" value="Ank"/>
    <property type="match status" value="1"/>
</dbReference>
<dbReference type="SMART" id="SM00248">
    <property type="entry name" value="ANK"/>
    <property type="match status" value="5"/>
</dbReference>
<dbReference type="InterPro" id="IPR000571">
    <property type="entry name" value="Znf_CCCH"/>
</dbReference>
<dbReference type="Gene3D" id="1.25.40.20">
    <property type="entry name" value="Ankyrin repeat-containing domain"/>
    <property type="match status" value="2"/>
</dbReference>
<dbReference type="GO" id="GO:0008270">
    <property type="term" value="F:zinc ion binding"/>
    <property type="evidence" value="ECO:0007669"/>
    <property type="project" value="UniProtKB-KW"/>
</dbReference>